<dbReference type="InterPro" id="IPR019826">
    <property type="entry name" value="Carboxylesterase_B_AS"/>
</dbReference>
<feature type="signal peptide" evidence="6">
    <location>
        <begin position="1"/>
        <end position="17"/>
    </location>
</feature>
<keyword evidence="6" id="KW-0732">Signal</keyword>
<name>A0A6J1PBQ0_BICAN</name>
<keyword evidence="4" id="KW-1015">Disulfide bond</keyword>
<keyword evidence="2" id="KW-0719">Serine esterase</keyword>
<evidence type="ECO:0000256" key="6">
    <source>
        <dbReference type="RuleBase" id="RU361235"/>
    </source>
</evidence>
<dbReference type="Pfam" id="PF00135">
    <property type="entry name" value="COesterase"/>
    <property type="match status" value="1"/>
</dbReference>
<dbReference type="GO" id="GO:0052689">
    <property type="term" value="F:carboxylic ester hydrolase activity"/>
    <property type="evidence" value="ECO:0007669"/>
    <property type="project" value="UniProtKB-KW"/>
</dbReference>
<dbReference type="EC" id="3.1.1.-" evidence="6"/>
<accession>A0A6J1PBQ0</accession>
<reference evidence="9" key="1">
    <citation type="submission" date="2025-08" db="UniProtKB">
        <authorList>
            <consortium name="RefSeq"/>
        </authorList>
    </citation>
    <scope>IDENTIFICATION</scope>
</reference>
<evidence type="ECO:0000256" key="2">
    <source>
        <dbReference type="ARBA" id="ARBA00022487"/>
    </source>
</evidence>
<feature type="chain" id="PRO_5044974139" description="Carboxylic ester hydrolase" evidence="6">
    <location>
        <begin position="18"/>
        <end position="550"/>
    </location>
</feature>
<evidence type="ECO:0000259" key="7">
    <source>
        <dbReference type="Pfam" id="PF00135"/>
    </source>
</evidence>
<organism evidence="8 9">
    <name type="scientific">Bicyclus anynana</name>
    <name type="common">Squinting bush brown butterfly</name>
    <dbReference type="NCBI Taxonomy" id="110368"/>
    <lineage>
        <taxon>Eukaryota</taxon>
        <taxon>Metazoa</taxon>
        <taxon>Ecdysozoa</taxon>
        <taxon>Arthropoda</taxon>
        <taxon>Hexapoda</taxon>
        <taxon>Insecta</taxon>
        <taxon>Pterygota</taxon>
        <taxon>Neoptera</taxon>
        <taxon>Endopterygota</taxon>
        <taxon>Lepidoptera</taxon>
        <taxon>Glossata</taxon>
        <taxon>Ditrysia</taxon>
        <taxon>Papilionoidea</taxon>
        <taxon>Nymphalidae</taxon>
        <taxon>Satyrinae</taxon>
        <taxon>Satyrini</taxon>
        <taxon>Mycalesina</taxon>
        <taxon>Bicyclus</taxon>
    </lineage>
</organism>
<dbReference type="PANTHER" id="PTHR11559">
    <property type="entry name" value="CARBOXYLESTERASE"/>
    <property type="match status" value="1"/>
</dbReference>
<dbReference type="InterPro" id="IPR002018">
    <property type="entry name" value="CarbesteraseB"/>
</dbReference>
<keyword evidence="3 6" id="KW-0378">Hydrolase</keyword>
<comment type="similarity">
    <text evidence="1 6">Belongs to the type-B carboxylesterase/lipase family.</text>
</comment>
<dbReference type="Gene3D" id="3.40.50.1820">
    <property type="entry name" value="alpha/beta hydrolase"/>
    <property type="match status" value="1"/>
</dbReference>
<sequence length="550" mass="61832">MLFCVGVLFVVVTSTVGEPTESRLVRIDSGPIRGYKDASEDIFVYYGIPYAKAPSGSDKFKAPLPTPHWIEPFDAVDKGIICPQPDIFDLIHNKTMQEDCLIANVYVPNVENTNLPVIVYVHGGGFIMGYGDLVTPKKIVSNKEVIVVNFNYRLGAHGFLCLGTKDIPGNAGMKDQVALLRWIQNNIANFGGNPNDVTIAGYSAGSASVDLLMMSKIAQGLFKNAILESGANLSPFSVQSDPVQNAKVYAKLLKFEDEDVHSLEDFYKSISYEQLQSGSDLIRTDLLMAPCVERDHGDEIFLEDSPFNILNSGKFLPLPMLYGYANMEGSVRVPVFEHWKDKMNANFSEFLPTDLRFKNNEEKEAIADKVRRFYFKDMPVDEKNILSYVDYWSDTYFDCPTLRSASLQLKAGNNKIYLYVYSFVEDSTPVVPYTEVRGAGHCFQTVAILDGLKFNVSDESEISEDLKEMKGIIRDLWTSFAKYSQPESPGAPKWPPAGNDMSPYMELKKNPQLGQSLLNKRCDFWEEIYKNHYNIPIPPHILPPKIKTEL</sequence>
<protein>
    <recommendedName>
        <fullName evidence="6">Carboxylic ester hydrolase</fullName>
        <ecNumber evidence="6">3.1.1.-</ecNumber>
    </recommendedName>
</protein>
<dbReference type="OrthoDB" id="3200163at2759"/>
<gene>
    <name evidence="9" type="primary">LOC112058441</name>
</gene>
<dbReference type="GeneID" id="112058441"/>
<dbReference type="Proteomes" id="UP001652582">
    <property type="component" value="Chromosome 4"/>
</dbReference>
<keyword evidence="5" id="KW-0325">Glycoprotein</keyword>
<proteinExistence type="inferred from homology"/>
<feature type="domain" description="Carboxylesterase type B" evidence="7">
    <location>
        <begin position="22"/>
        <end position="525"/>
    </location>
</feature>
<dbReference type="SUPFAM" id="SSF53474">
    <property type="entry name" value="alpha/beta-Hydrolases"/>
    <property type="match status" value="1"/>
</dbReference>
<dbReference type="RefSeq" id="XP_023955053.2">
    <property type="nucleotide sequence ID" value="XM_024099285.2"/>
</dbReference>
<dbReference type="InterPro" id="IPR029058">
    <property type="entry name" value="AB_hydrolase_fold"/>
</dbReference>
<dbReference type="InterPro" id="IPR050309">
    <property type="entry name" value="Type-B_Carboxylest/Lipase"/>
</dbReference>
<dbReference type="KEGG" id="bany:112058441"/>
<evidence type="ECO:0000256" key="5">
    <source>
        <dbReference type="ARBA" id="ARBA00023180"/>
    </source>
</evidence>
<dbReference type="PROSITE" id="PS00122">
    <property type="entry name" value="CARBOXYLESTERASE_B_1"/>
    <property type="match status" value="1"/>
</dbReference>
<evidence type="ECO:0000256" key="1">
    <source>
        <dbReference type="ARBA" id="ARBA00005964"/>
    </source>
</evidence>
<evidence type="ECO:0000256" key="4">
    <source>
        <dbReference type="ARBA" id="ARBA00023157"/>
    </source>
</evidence>
<keyword evidence="8" id="KW-1185">Reference proteome</keyword>
<dbReference type="AlphaFoldDB" id="A0A6J1PBQ0"/>
<evidence type="ECO:0000313" key="8">
    <source>
        <dbReference type="Proteomes" id="UP001652582"/>
    </source>
</evidence>
<evidence type="ECO:0000313" key="9">
    <source>
        <dbReference type="RefSeq" id="XP_023955053.2"/>
    </source>
</evidence>
<evidence type="ECO:0000256" key="3">
    <source>
        <dbReference type="ARBA" id="ARBA00022801"/>
    </source>
</evidence>